<dbReference type="Pfam" id="PF16366">
    <property type="entry name" value="CEBP_ZZ"/>
    <property type="match status" value="1"/>
</dbReference>
<evidence type="ECO:0000259" key="3">
    <source>
        <dbReference type="PROSITE" id="PS50102"/>
    </source>
</evidence>
<dbReference type="GO" id="GO:0045202">
    <property type="term" value="C:synapse"/>
    <property type="evidence" value="ECO:0007669"/>
    <property type="project" value="TreeGrafter"/>
</dbReference>
<feature type="domain" description="RRM" evidence="3">
    <location>
        <begin position="96"/>
        <end position="185"/>
    </location>
</feature>
<keyword evidence="1 2" id="KW-0694">RNA-binding</keyword>
<dbReference type="GO" id="GO:0005737">
    <property type="term" value="C:cytoplasm"/>
    <property type="evidence" value="ECO:0007669"/>
    <property type="project" value="TreeGrafter"/>
</dbReference>
<dbReference type="GO" id="GO:0003730">
    <property type="term" value="F:mRNA 3'-UTR binding"/>
    <property type="evidence" value="ECO:0007669"/>
    <property type="project" value="InterPro"/>
</dbReference>
<reference evidence="7" key="1">
    <citation type="submission" date="2017-02" db="UniProtKB">
        <authorList>
            <consortium name="WormBaseParasite"/>
        </authorList>
    </citation>
    <scope>IDENTIFICATION</scope>
</reference>
<dbReference type="InterPro" id="IPR032296">
    <property type="entry name" value="CEBP_ZZ"/>
</dbReference>
<dbReference type="OrthoDB" id="10033548at2759"/>
<dbReference type="GO" id="GO:0000900">
    <property type="term" value="F:mRNA regulatory element binding translation repressor activity"/>
    <property type="evidence" value="ECO:0007669"/>
    <property type="project" value="TreeGrafter"/>
</dbReference>
<dbReference type="Pfam" id="PF16367">
    <property type="entry name" value="RRM_7"/>
    <property type="match status" value="1"/>
</dbReference>
<dbReference type="CDD" id="cd19757">
    <property type="entry name" value="Bbox1"/>
    <property type="match status" value="1"/>
</dbReference>
<dbReference type="InterPro" id="IPR038446">
    <property type="entry name" value="CEBP_ZZ_sf"/>
</dbReference>
<protein>
    <submittedName>
        <fullName evidence="7">RRM domain-containing protein</fullName>
    </submittedName>
</protein>
<dbReference type="Proteomes" id="UP000038040">
    <property type="component" value="Unplaced"/>
</dbReference>
<dbReference type="InterPro" id="IPR012677">
    <property type="entry name" value="Nucleotide-bd_a/b_plait_sf"/>
</dbReference>
<dbReference type="PANTHER" id="PTHR12566:SF9">
    <property type="entry name" value="CYTOPLASMIC POLYADENYLATION ELEMENT-BINDING PROTEIN 1"/>
    <property type="match status" value="1"/>
</dbReference>
<evidence type="ECO:0000256" key="1">
    <source>
        <dbReference type="ARBA" id="ARBA00022884"/>
    </source>
</evidence>
<dbReference type="PROSITE" id="PS50102">
    <property type="entry name" value="RRM"/>
    <property type="match status" value="1"/>
</dbReference>
<accession>A0A0N4U8H4</accession>
<dbReference type="InterPro" id="IPR035979">
    <property type="entry name" value="RBD_domain_sf"/>
</dbReference>
<name>A0A0N4U8H4_DRAME</name>
<sequence>MVVYYGAFFQSNVGQQAEEARVLVQQNYHNIIAHFMRRGYSSIYAEAGDLFVSSAILNIHIPDPRLSCIFRAPSKGLSYWKGELPPRTYPSPIFSCKIFVGGVPWDITEQALIEAFEKYGPCRVEWPAKESHYGHTSSRRTKVTGYVYIIFDGELAVKKLLQDCSKEFGGAGESYFKLTARRANTTEIRQVIDIIFCKNDFLSFQVQIIPWKTVFVGALHGMITAKVLASIMRDVYCGDVVYVGIDTDRYKYPIGSARLTFASQVPYFLAIESGFLEIKTSKFVKKVQIDPFLVDSKCSQCNNIHGSYFCREKTCFKYYCFQCWEVIFSMLIPMRHSVTGLYATHKPLVRYSRRSVRTFTHSAFGGSSSIALKACSFPSYYPIPYKPHILPYSIMDSNFCQER</sequence>
<dbReference type="Proteomes" id="UP000274756">
    <property type="component" value="Unassembled WGS sequence"/>
</dbReference>
<dbReference type="AlphaFoldDB" id="A0A0N4U8H4"/>
<dbReference type="GO" id="GO:0008135">
    <property type="term" value="F:translation factor activity, RNA binding"/>
    <property type="evidence" value="ECO:0007669"/>
    <property type="project" value="TreeGrafter"/>
</dbReference>
<dbReference type="SMART" id="SM00360">
    <property type="entry name" value="RRM"/>
    <property type="match status" value="1"/>
</dbReference>
<dbReference type="SUPFAM" id="SSF54928">
    <property type="entry name" value="RNA-binding domain, RBD"/>
    <property type="match status" value="1"/>
</dbReference>
<gene>
    <name evidence="4" type="ORF">DME_LOCUS212</name>
</gene>
<dbReference type="WBParaSite" id="DME_0000334601-mRNA-1">
    <property type="protein sequence ID" value="DME_0000334601-mRNA-1"/>
    <property type="gene ID" value="DME_0000334601"/>
</dbReference>
<evidence type="ECO:0000313" key="4">
    <source>
        <dbReference type="EMBL" id="VDN50239.1"/>
    </source>
</evidence>
<dbReference type="GO" id="GO:0005634">
    <property type="term" value="C:nucleus"/>
    <property type="evidence" value="ECO:0007669"/>
    <property type="project" value="TreeGrafter"/>
</dbReference>
<dbReference type="GO" id="GO:2000766">
    <property type="term" value="P:negative regulation of cytoplasmic translation"/>
    <property type="evidence" value="ECO:0007669"/>
    <property type="project" value="TreeGrafter"/>
</dbReference>
<dbReference type="InterPro" id="IPR034819">
    <property type="entry name" value="CPEB"/>
</dbReference>
<dbReference type="InterPro" id="IPR000504">
    <property type="entry name" value="RRM_dom"/>
</dbReference>
<evidence type="ECO:0000313" key="6">
    <source>
        <dbReference type="Proteomes" id="UP000274756"/>
    </source>
</evidence>
<dbReference type="EMBL" id="UYYG01000002">
    <property type="protein sequence ID" value="VDN50239.1"/>
    <property type="molecule type" value="Genomic_DNA"/>
</dbReference>
<dbReference type="PANTHER" id="PTHR12566">
    <property type="entry name" value="CYTOPLASMIC POLYADENYLATION ELEMENT BINDING PROTEIN CPEB"/>
    <property type="match status" value="1"/>
</dbReference>
<dbReference type="Gene3D" id="3.30.70.330">
    <property type="match status" value="2"/>
</dbReference>
<proteinExistence type="predicted"/>
<evidence type="ECO:0000313" key="7">
    <source>
        <dbReference type="WBParaSite" id="DME_0000334601-mRNA-1"/>
    </source>
</evidence>
<reference evidence="4 6" key="2">
    <citation type="submission" date="2018-11" db="EMBL/GenBank/DDBJ databases">
        <authorList>
            <consortium name="Pathogen Informatics"/>
        </authorList>
    </citation>
    <scope>NUCLEOTIDE SEQUENCE [LARGE SCALE GENOMIC DNA]</scope>
</reference>
<evidence type="ECO:0000256" key="2">
    <source>
        <dbReference type="PROSITE-ProRule" id="PRU00176"/>
    </source>
</evidence>
<organism evidence="5 7">
    <name type="scientific">Dracunculus medinensis</name>
    <name type="common">Guinea worm</name>
    <dbReference type="NCBI Taxonomy" id="318479"/>
    <lineage>
        <taxon>Eukaryota</taxon>
        <taxon>Metazoa</taxon>
        <taxon>Ecdysozoa</taxon>
        <taxon>Nematoda</taxon>
        <taxon>Chromadorea</taxon>
        <taxon>Rhabditida</taxon>
        <taxon>Spirurina</taxon>
        <taxon>Dracunculoidea</taxon>
        <taxon>Dracunculidae</taxon>
        <taxon>Dracunculus</taxon>
    </lineage>
</organism>
<evidence type="ECO:0000313" key="5">
    <source>
        <dbReference type="Proteomes" id="UP000038040"/>
    </source>
</evidence>
<dbReference type="GO" id="GO:0043022">
    <property type="term" value="F:ribosome binding"/>
    <property type="evidence" value="ECO:0007669"/>
    <property type="project" value="TreeGrafter"/>
</dbReference>
<keyword evidence="6" id="KW-1185">Reference proteome</keyword>
<dbReference type="STRING" id="318479.A0A0N4U8H4"/>
<dbReference type="FunFam" id="3.30.70.330:FF:000677">
    <property type="entry name" value="Cytoplasmic polyadenylation element-binding protein 3"/>
    <property type="match status" value="1"/>
</dbReference>
<dbReference type="GO" id="GO:0043005">
    <property type="term" value="C:neuron projection"/>
    <property type="evidence" value="ECO:0007669"/>
    <property type="project" value="TreeGrafter"/>
</dbReference>
<dbReference type="Gene3D" id="4.10.640.40">
    <property type="entry name" value="Cytoplasmic polyadenylation element-binding protein, ZZ domain"/>
    <property type="match status" value="1"/>
</dbReference>